<evidence type="ECO:0000259" key="2">
    <source>
        <dbReference type="Pfam" id="PF00174"/>
    </source>
</evidence>
<feature type="transmembrane region" description="Helical" evidence="1">
    <location>
        <begin position="104"/>
        <end position="124"/>
    </location>
</feature>
<dbReference type="Gene3D" id="3.90.420.10">
    <property type="entry name" value="Oxidoreductase, molybdopterin-binding domain"/>
    <property type="match status" value="1"/>
</dbReference>
<dbReference type="GO" id="GO:0020037">
    <property type="term" value="F:heme binding"/>
    <property type="evidence" value="ECO:0007669"/>
    <property type="project" value="TreeGrafter"/>
</dbReference>
<dbReference type="SUPFAM" id="SSF56524">
    <property type="entry name" value="Oxidoreductase molybdopterin-binding domain"/>
    <property type="match status" value="1"/>
</dbReference>
<keyword evidence="1" id="KW-0812">Transmembrane</keyword>
<dbReference type="Proteomes" id="UP000614996">
    <property type="component" value="Unassembled WGS sequence"/>
</dbReference>
<dbReference type="PANTHER" id="PTHR19372">
    <property type="entry name" value="SULFITE REDUCTASE"/>
    <property type="match status" value="1"/>
</dbReference>
<proteinExistence type="predicted"/>
<gene>
    <name evidence="3" type="ORF">NUM_31680</name>
</gene>
<name>A0A8J4AAP6_9ACTN</name>
<dbReference type="GO" id="GO:0006790">
    <property type="term" value="P:sulfur compound metabolic process"/>
    <property type="evidence" value="ECO:0007669"/>
    <property type="project" value="TreeGrafter"/>
</dbReference>
<reference evidence="4" key="1">
    <citation type="journal article" date="2021" name="Int. J. Syst. Evol. Microbiol.">
        <title>Actinocatenispora comari sp. nov., an endophytic actinomycete isolated from aerial parts of Comarum salesowianum.</title>
        <authorList>
            <person name="Oyunbileg N."/>
            <person name="Iizaka Y."/>
            <person name="Hamada M."/>
            <person name="Davaapurev B.O."/>
            <person name="Fukumoto A."/>
            <person name="Tsetseg B."/>
            <person name="Kato F."/>
            <person name="Tamura T."/>
            <person name="Batkhuu J."/>
            <person name="Anzai Y."/>
        </authorList>
    </citation>
    <scope>NUCLEOTIDE SEQUENCE [LARGE SCALE GENOMIC DNA]</scope>
    <source>
        <strain evidence="4">NUM-2625</strain>
    </source>
</reference>
<evidence type="ECO:0000313" key="4">
    <source>
        <dbReference type="Proteomes" id="UP000614996"/>
    </source>
</evidence>
<dbReference type="Gene3D" id="2.60.40.650">
    <property type="match status" value="1"/>
</dbReference>
<dbReference type="PANTHER" id="PTHR19372:SF7">
    <property type="entry name" value="SULFITE OXIDASE, MITOCHONDRIAL"/>
    <property type="match status" value="1"/>
</dbReference>
<evidence type="ECO:0000256" key="1">
    <source>
        <dbReference type="SAM" id="Phobius"/>
    </source>
</evidence>
<sequence>MSGGSRVRAALRRLGLGAVLGLVSAVAALGVGRLVAAFVRPESAPVIAVGNRFVLLTPEWLKDFAIRTFGQQDKTALLAGIYLVLAGYAVAVGVVGVRRRWLGVAGVAVFGVVGALAAVTGNAAGPADGLPSLLAALAGIAAFLTLHRLLRSGWPQYRPRPAGTVDGPARADRRSVLRAAGGAAGLAVLGGAAGAVGTTVQDRRYSAASSRASLRIPAPAERAKPIPAGTELSVPGISPWRTSNADFYRVDTALSLPQVPADSWQLRVHGMVDRPLTLSYRELLRRPLVERDITLSCVSNEVGGHLAGNARWIGARLADLLREAGVRHGADQLVSRSADGMTIGTPVHTVMDGRDALLAVAMNGEPLPIKHGFPVRMLVPGLYGYVSACKWLVDLELTTFRAYDPYWVRRKWSRLGPVRTASRIDTPKPFGQVKPGTVPVAGVAWAQHRGIDRVEVRVDDGPWRPARLARTVDSDVWRQWSFDWHGATAGDHQLTVRATDGTGVTQPQTRRTPFPRGATGWHSIAVTVAG</sequence>
<accession>A0A8J4AAP6</accession>
<dbReference type="EMBL" id="BOPO01000053">
    <property type="protein sequence ID" value="GIL27914.1"/>
    <property type="molecule type" value="Genomic_DNA"/>
</dbReference>
<dbReference type="SUPFAM" id="SSF81296">
    <property type="entry name" value="E set domains"/>
    <property type="match status" value="1"/>
</dbReference>
<keyword evidence="4" id="KW-1185">Reference proteome</keyword>
<dbReference type="Pfam" id="PF00174">
    <property type="entry name" value="Oxidored_molyb"/>
    <property type="match status" value="1"/>
</dbReference>
<feature type="domain" description="Oxidoreductase molybdopterin-binding" evidence="2">
    <location>
        <begin position="255"/>
        <end position="401"/>
    </location>
</feature>
<keyword evidence="1" id="KW-1133">Transmembrane helix</keyword>
<dbReference type="Pfam" id="PF17957">
    <property type="entry name" value="Big_7"/>
    <property type="match status" value="1"/>
</dbReference>
<comment type="caution">
    <text evidence="3">The sequence shown here is derived from an EMBL/GenBank/DDBJ whole genome shotgun (WGS) entry which is preliminary data.</text>
</comment>
<dbReference type="GO" id="GO:0008482">
    <property type="term" value="F:sulfite oxidase activity"/>
    <property type="evidence" value="ECO:0007669"/>
    <property type="project" value="TreeGrafter"/>
</dbReference>
<organism evidence="3 4">
    <name type="scientific">Actinocatenispora comari</name>
    <dbReference type="NCBI Taxonomy" id="2807577"/>
    <lineage>
        <taxon>Bacteria</taxon>
        <taxon>Bacillati</taxon>
        <taxon>Actinomycetota</taxon>
        <taxon>Actinomycetes</taxon>
        <taxon>Micromonosporales</taxon>
        <taxon>Micromonosporaceae</taxon>
        <taxon>Actinocatenispora</taxon>
    </lineage>
</organism>
<feature type="transmembrane region" description="Helical" evidence="1">
    <location>
        <begin position="76"/>
        <end position="97"/>
    </location>
</feature>
<feature type="transmembrane region" description="Helical" evidence="1">
    <location>
        <begin position="130"/>
        <end position="150"/>
    </location>
</feature>
<dbReference type="AlphaFoldDB" id="A0A8J4AAP6"/>
<dbReference type="InterPro" id="IPR036374">
    <property type="entry name" value="OxRdtase_Mopterin-bd_sf"/>
</dbReference>
<protein>
    <submittedName>
        <fullName evidence="3">Oxidoreductase</fullName>
    </submittedName>
</protein>
<dbReference type="GO" id="GO:0043546">
    <property type="term" value="F:molybdopterin cofactor binding"/>
    <property type="evidence" value="ECO:0007669"/>
    <property type="project" value="TreeGrafter"/>
</dbReference>
<dbReference type="InterPro" id="IPR014756">
    <property type="entry name" value="Ig_E-set"/>
</dbReference>
<keyword evidence="1" id="KW-0472">Membrane</keyword>
<dbReference type="RefSeq" id="WP_207125624.1">
    <property type="nucleotide sequence ID" value="NZ_BOPO01000053.1"/>
</dbReference>
<dbReference type="InterPro" id="IPR000572">
    <property type="entry name" value="OxRdtase_Mopterin-bd_dom"/>
</dbReference>
<evidence type="ECO:0000313" key="3">
    <source>
        <dbReference type="EMBL" id="GIL27914.1"/>
    </source>
</evidence>